<keyword evidence="4" id="KW-1185">Reference proteome</keyword>
<dbReference type="PANTHER" id="PTHR21621:SF0">
    <property type="entry name" value="BETA-CITRYLGLUTAMATE SYNTHASE B-RELATED"/>
    <property type="match status" value="1"/>
</dbReference>
<dbReference type="GO" id="GO:0005524">
    <property type="term" value="F:ATP binding"/>
    <property type="evidence" value="ECO:0007669"/>
    <property type="project" value="UniProtKB-UniRule"/>
</dbReference>
<dbReference type="InterPro" id="IPR013651">
    <property type="entry name" value="ATP-grasp_RimK-type"/>
</dbReference>
<dbReference type="PROSITE" id="PS50975">
    <property type="entry name" value="ATP_GRASP"/>
    <property type="match status" value="1"/>
</dbReference>
<dbReference type="Gene3D" id="3.30.470.20">
    <property type="entry name" value="ATP-grasp fold, B domain"/>
    <property type="match status" value="2"/>
</dbReference>
<gene>
    <name evidence="3" type="ORF">SAMN05444272_3587</name>
</gene>
<dbReference type="GO" id="GO:0005737">
    <property type="term" value="C:cytoplasm"/>
    <property type="evidence" value="ECO:0007669"/>
    <property type="project" value="TreeGrafter"/>
</dbReference>
<dbReference type="Pfam" id="PF08443">
    <property type="entry name" value="RimK"/>
    <property type="match status" value="2"/>
</dbReference>
<dbReference type="SUPFAM" id="SSF56059">
    <property type="entry name" value="Glutathione synthetase ATP-binding domain-like"/>
    <property type="match status" value="1"/>
</dbReference>
<dbReference type="GO" id="GO:0046872">
    <property type="term" value="F:metal ion binding"/>
    <property type="evidence" value="ECO:0007669"/>
    <property type="project" value="InterPro"/>
</dbReference>
<accession>A0A1M7MWJ4</accession>
<organism evidence="3 4">
    <name type="scientific">Roseibium suaedae</name>
    <dbReference type="NCBI Taxonomy" id="735517"/>
    <lineage>
        <taxon>Bacteria</taxon>
        <taxon>Pseudomonadati</taxon>
        <taxon>Pseudomonadota</taxon>
        <taxon>Alphaproteobacteria</taxon>
        <taxon>Hyphomicrobiales</taxon>
        <taxon>Stappiaceae</taxon>
        <taxon>Roseibium</taxon>
    </lineage>
</organism>
<dbReference type="STRING" id="735517.SAMN05444272_3587"/>
<dbReference type="Proteomes" id="UP000186002">
    <property type="component" value="Unassembled WGS sequence"/>
</dbReference>
<evidence type="ECO:0000313" key="4">
    <source>
        <dbReference type="Proteomes" id="UP000186002"/>
    </source>
</evidence>
<evidence type="ECO:0000313" key="3">
    <source>
        <dbReference type="EMBL" id="SHM95413.1"/>
    </source>
</evidence>
<dbReference type="EMBL" id="FRBW01000004">
    <property type="protein sequence ID" value="SHM95413.1"/>
    <property type="molecule type" value="Genomic_DNA"/>
</dbReference>
<name>A0A1M7MWJ4_9HYPH</name>
<evidence type="ECO:0000259" key="2">
    <source>
        <dbReference type="PROSITE" id="PS50975"/>
    </source>
</evidence>
<reference evidence="3 4" key="1">
    <citation type="submission" date="2016-11" db="EMBL/GenBank/DDBJ databases">
        <authorList>
            <person name="Jaros S."/>
            <person name="Januszkiewicz K."/>
            <person name="Wedrychowicz H."/>
        </authorList>
    </citation>
    <scope>NUCLEOTIDE SEQUENCE [LARGE SCALE GENOMIC DNA]</scope>
    <source>
        <strain evidence="3 4">DSM 22153</strain>
    </source>
</reference>
<dbReference type="GO" id="GO:0009432">
    <property type="term" value="P:SOS response"/>
    <property type="evidence" value="ECO:0007669"/>
    <property type="project" value="TreeGrafter"/>
</dbReference>
<keyword evidence="1" id="KW-0547">Nucleotide-binding</keyword>
<dbReference type="GO" id="GO:0018169">
    <property type="term" value="F:ribosomal S6-glutamic acid ligase activity"/>
    <property type="evidence" value="ECO:0007669"/>
    <property type="project" value="TreeGrafter"/>
</dbReference>
<dbReference type="AlphaFoldDB" id="A0A1M7MWJ4"/>
<sequence>MADSDPSPAPSRPLIWRLLELYCQSHGLKLNAADALGHAGWIENAEGRRSFFSGASFDLNPLGAAQIARDKAHTIEVLSQAGLPVPVSLLVHSSSAIALMSRVHALCSDILTGPDDALNFAGRIGYPVYVKPNDGREGRDVHRALDAQGLSACFESLFFHHDKLLIQEEIRGRDLRIIVLDGEVLGALERQRPSVTGDGRSTVAELLKPLPEKVRTDSRLFHELTAQNLTYCAVPAAGTLITLLPVANLSAGGIGGLVKEDELPKAIRDAAIACSKALGLRYYGVDLLLQEQDGPGAAFRILEVNASPGLSQLARQGEEAAALVRQIYTRVFDALRQELDHS</sequence>
<keyword evidence="1" id="KW-0067">ATP-binding</keyword>
<proteinExistence type="predicted"/>
<protein>
    <submittedName>
        <fullName evidence="3">RimK-like ATP-grasp domain-containing protein</fullName>
    </submittedName>
</protein>
<dbReference type="InterPro" id="IPR011761">
    <property type="entry name" value="ATP-grasp"/>
</dbReference>
<feature type="domain" description="ATP-grasp" evidence="2">
    <location>
        <begin position="75"/>
        <end position="333"/>
    </location>
</feature>
<dbReference type="PANTHER" id="PTHR21621">
    <property type="entry name" value="RIBOSOMAL PROTEIN S6 MODIFICATION PROTEIN"/>
    <property type="match status" value="1"/>
</dbReference>
<evidence type="ECO:0000256" key="1">
    <source>
        <dbReference type="PROSITE-ProRule" id="PRU00409"/>
    </source>
</evidence>